<dbReference type="PANTHER" id="PTHR34714:SF2">
    <property type="entry name" value="EGF-LIKE DOMAIN-CONTAINING PROTEIN"/>
    <property type="match status" value="1"/>
</dbReference>
<organism evidence="1 2">
    <name type="scientific">Cetraspora pellucida</name>
    <dbReference type="NCBI Taxonomy" id="1433469"/>
    <lineage>
        <taxon>Eukaryota</taxon>
        <taxon>Fungi</taxon>
        <taxon>Fungi incertae sedis</taxon>
        <taxon>Mucoromycota</taxon>
        <taxon>Glomeromycotina</taxon>
        <taxon>Glomeromycetes</taxon>
        <taxon>Diversisporales</taxon>
        <taxon>Gigasporaceae</taxon>
        <taxon>Cetraspora</taxon>
    </lineage>
</organism>
<comment type="caution">
    <text evidence="1">The sequence shown here is derived from an EMBL/GenBank/DDBJ whole genome shotgun (WGS) entry which is preliminary data.</text>
</comment>
<reference evidence="1" key="1">
    <citation type="submission" date="2021-06" db="EMBL/GenBank/DDBJ databases">
        <authorList>
            <person name="Kallberg Y."/>
            <person name="Tangrot J."/>
            <person name="Rosling A."/>
        </authorList>
    </citation>
    <scope>NUCLEOTIDE SEQUENCE</scope>
    <source>
        <strain evidence="1">FL966</strain>
    </source>
</reference>
<sequence>MFKSNNWKETYDKVLSFFKVPELKPELQQTKIGDIEISSCDLFVDLNKYFSNLDIKPETRIFRIYADVVQLPNTLEIPLLNDGGAILIVARRIEIEPKCKIIVNYKKSFRIVIYTIEMTSELEINANNDSYKFEIKDSKNVGKILTLCNGKSSEYKDIPIFDNIILKNNAFLKVLQYSLNIAISLFYDNPGITRPILSWIIRITRQSEREETKELYYYALTILTKLNIIDKRKENNIKFVPPLDKRIYKERIDEYMKFAKDYEEKFAQFLNDREQKAETLYASLMNSSDKAKMYEHLNEERKTRHDSACNLMKNFENELQACIHRKRENVKSAFNELEKGIENWKEEQKIEAQKKLIIAAVDLSLSVTKIVLQPASIWKKIEELYKLATDADVKENFDKLKDLENQEKYGKIENLDINGLAKRLEANDQKGILLSTEWELTRRQMMKLLEFPIKQNIEGAQKYLDSLEIFFIFIDAYIKAKIEEIESSEEFLRTSLQAKMSKRKKDRVELMIKKHESKNYDEIKFQLIEHLINIKFWMMIYMDDYLCAYEYWSLSNSEIKPSVIKTFQELEEDMNKIRDELESTYVQFGRSPNLNWSLIKFDEEKYIEEFKNNRSVIIEIPLNYEELLNYSHINLHALRVYLEGVGLENELIRLYISNTGTLVNRDEKNQVHHFSSKPIPPGEFKYRMNSSFNSSLDFKSEKHIGLDNKYNNDEKIYFVPTPFCQWKISLYTENDLSGLKSINIHLVTYGRLMV</sequence>
<accession>A0A9N9EAW1</accession>
<evidence type="ECO:0000313" key="2">
    <source>
        <dbReference type="Proteomes" id="UP000789759"/>
    </source>
</evidence>
<dbReference type="Proteomes" id="UP000789759">
    <property type="component" value="Unassembled WGS sequence"/>
</dbReference>
<evidence type="ECO:0000313" key="1">
    <source>
        <dbReference type="EMBL" id="CAG8666538.1"/>
    </source>
</evidence>
<dbReference type="AlphaFoldDB" id="A0A9N9EAW1"/>
<dbReference type="OrthoDB" id="2405597at2759"/>
<dbReference type="PANTHER" id="PTHR34714">
    <property type="entry name" value="EGF-LIKE DOMAIN-CONTAINING PROTEIN"/>
    <property type="match status" value="1"/>
</dbReference>
<name>A0A9N9EAW1_9GLOM</name>
<keyword evidence="2" id="KW-1185">Reference proteome</keyword>
<proteinExistence type="predicted"/>
<protein>
    <submittedName>
        <fullName evidence="1">2974_t:CDS:1</fullName>
    </submittedName>
</protein>
<gene>
    <name evidence="1" type="ORF">CPELLU_LOCUS10053</name>
</gene>
<dbReference type="EMBL" id="CAJVQA010008107">
    <property type="protein sequence ID" value="CAG8666538.1"/>
    <property type="molecule type" value="Genomic_DNA"/>
</dbReference>